<organism evidence="2">
    <name type="scientific">Salmonella enterica</name>
    <name type="common">Salmonella choleraesuis</name>
    <dbReference type="NCBI Taxonomy" id="28901"/>
    <lineage>
        <taxon>Bacteria</taxon>
        <taxon>Pseudomonadati</taxon>
        <taxon>Pseudomonadota</taxon>
        <taxon>Gammaproteobacteria</taxon>
        <taxon>Enterobacterales</taxon>
        <taxon>Enterobacteriaceae</taxon>
        <taxon>Salmonella</taxon>
    </lineage>
</organism>
<dbReference type="EMBL" id="DAAVPT010000017">
    <property type="protein sequence ID" value="HAF6252713.1"/>
    <property type="molecule type" value="Genomic_DNA"/>
</dbReference>
<evidence type="ECO:0000256" key="1">
    <source>
        <dbReference type="SAM" id="SignalP"/>
    </source>
</evidence>
<sequence length="128" mass="13889">MKRNTAILFMALSLALPGVVNASAAAVIFNQTAATAKKEMEDSIQLESVEREAMTQSDAWKAYQQVLSAVPQNAPTVLENCYRSLAVSLVLKAAMNCSPEALKLVERNDVIEFRVLRSSLISACITAK</sequence>
<accession>A0A750MDR2</accession>
<keyword evidence="1" id="KW-0732">Signal</keyword>
<comment type="caution">
    <text evidence="2">The sequence shown here is derived from an EMBL/GenBank/DDBJ whole genome shotgun (WGS) entry which is preliminary data.</text>
</comment>
<protein>
    <recommendedName>
        <fullName evidence="3">Secreted protein</fullName>
    </recommendedName>
</protein>
<feature type="signal peptide" evidence="1">
    <location>
        <begin position="1"/>
        <end position="22"/>
    </location>
</feature>
<name>A0A750MDR2_SALER</name>
<gene>
    <name evidence="2" type="ORF">G9E63_004394</name>
</gene>
<reference evidence="2" key="2">
    <citation type="submission" date="2020-02" db="EMBL/GenBank/DDBJ databases">
        <authorList>
            <consortium name="NCBI Pathogen Detection Project"/>
        </authorList>
    </citation>
    <scope>NUCLEOTIDE SEQUENCE</scope>
    <source>
        <strain evidence="2">MA.GA5714TB</strain>
    </source>
</reference>
<evidence type="ECO:0008006" key="3">
    <source>
        <dbReference type="Google" id="ProtNLM"/>
    </source>
</evidence>
<dbReference type="AlphaFoldDB" id="A0A750MDR2"/>
<reference evidence="2" key="1">
    <citation type="journal article" date="2018" name="Genome Biol.">
        <title>SKESA: strategic k-mer extension for scrupulous assemblies.</title>
        <authorList>
            <person name="Souvorov A."/>
            <person name="Agarwala R."/>
            <person name="Lipman D.J."/>
        </authorList>
    </citation>
    <scope>NUCLEOTIDE SEQUENCE</scope>
    <source>
        <strain evidence="2">MA.GA5714TB</strain>
    </source>
</reference>
<evidence type="ECO:0000313" key="2">
    <source>
        <dbReference type="EMBL" id="HAF6252713.1"/>
    </source>
</evidence>
<feature type="chain" id="PRO_5028098792" description="Secreted protein" evidence="1">
    <location>
        <begin position="23"/>
        <end position="128"/>
    </location>
</feature>
<proteinExistence type="predicted"/>